<dbReference type="PANTHER" id="PTHR43578:SF3">
    <property type="entry name" value="NADH-QUINONE OXIDOREDUCTASE SUBUNIT F"/>
    <property type="match status" value="1"/>
</dbReference>
<dbReference type="CDD" id="cd02980">
    <property type="entry name" value="TRX_Fd_family"/>
    <property type="match status" value="1"/>
</dbReference>
<evidence type="ECO:0000256" key="2">
    <source>
        <dbReference type="ARBA" id="ARBA00023004"/>
    </source>
</evidence>
<feature type="non-terminal residue" evidence="4">
    <location>
        <position position="147"/>
    </location>
</feature>
<keyword evidence="2" id="KW-0408">Iron</keyword>
<dbReference type="GO" id="GO:0051536">
    <property type="term" value="F:iron-sulfur cluster binding"/>
    <property type="evidence" value="ECO:0007669"/>
    <property type="project" value="UniProtKB-KW"/>
</dbReference>
<protein>
    <recommendedName>
        <fullName evidence="5">(2Fe-2S) ferredoxin domain-containing protein</fullName>
    </recommendedName>
</protein>
<sequence>MSRLNSYRELEHLREQLREQRQSITTTVTVCGDTGCLASQSQAVIDAVREELSRRGLEQSVRLCVTGCHGFCEQGPVMVIEPGNVFYCHVSPEDAFEIVYQTVMKGELVECLLYTDPTSGEKIRTEAEVPFYRAQDRQILSQNRMVD</sequence>
<evidence type="ECO:0000313" key="4">
    <source>
        <dbReference type="EMBL" id="GAJ17516.1"/>
    </source>
</evidence>
<dbReference type="Gene3D" id="3.40.30.10">
    <property type="entry name" value="Glutaredoxin"/>
    <property type="match status" value="1"/>
</dbReference>
<keyword evidence="1" id="KW-0479">Metal-binding</keyword>
<keyword evidence="3" id="KW-0411">Iron-sulfur</keyword>
<accession>X1VMY4</accession>
<reference evidence="4" key="1">
    <citation type="journal article" date="2014" name="Front. Microbiol.">
        <title>High frequency of phylogenetically diverse reductive dehalogenase-homologous genes in deep subseafloor sedimentary metagenomes.</title>
        <authorList>
            <person name="Kawai M."/>
            <person name="Futagami T."/>
            <person name="Toyoda A."/>
            <person name="Takaki Y."/>
            <person name="Nishi S."/>
            <person name="Hori S."/>
            <person name="Arai W."/>
            <person name="Tsubouchi T."/>
            <person name="Morono Y."/>
            <person name="Uchiyama I."/>
            <person name="Ito T."/>
            <person name="Fujiyama A."/>
            <person name="Inagaki F."/>
            <person name="Takami H."/>
        </authorList>
    </citation>
    <scope>NUCLEOTIDE SEQUENCE</scope>
    <source>
        <strain evidence="4">Expedition CK06-06</strain>
    </source>
</reference>
<name>X1VMY4_9ZZZZ</name>
<evidence type="ECO:0008006" key="5">
    <source>
        <dbReference type="Google" id="ProtNLM"/>
    </source>
</evidence>
<proteinExistence type="predicted"/>
<dbReference type="SUPFAM" id="SSF52833">
    <property type="entry name" value="Thioredoxin-like"/>
    <property type="match status" value="1"/>
</dbReference>
<dbReference type="EMBL" id="BARW01037707">
    <property type="protein sequence ID" value="GAJ17516.1"/>
    <property type="molecule type" value="Genomic_DNA"/>
</dbReference>
<organism evidence="4">
    <name type="scientific">marine sediment metagenome</name>
    <dbReference type="NCBI Taxonomy" id="412755"/>
    <lineage>
        <taxon>unclassified sequences</taxon>
        <taxon>metagenomes</taxon>
        <taxon>ecological metagenomes</taxon>
    </lineage>
</organism>
<dbReference type="AlphaFoldDB" id="X1VMY4"/>
<evidence type="ECO:0000256" key="1">
    <source>
        <dbReference type="ARBA" id="ARBA00022723"/>
    </source>
</evidence>
<comment type="caution">
    <text evidence="4">The sequence shown here is derived from an EMBL/GenBank/DDBJ whole genome shotgun (WGS) entry which is preliminary data.</text>
</comment>
<dbReference type="InterPro" id="IPR036249">
    <property type="entry name" value="Thioredoxin-like_sf"/>
</dbReference>
<dbReference type="GO" id="GO:0046872">
    <property type="term" value="F:metal ion binding"/>
    <property type="evidence" value="ECO:0007669"/>
    <property type="project" value="UniProtKB-KW"/>
</dbReference>
<gene>
    <name evidence="4" type="ORF">S12H4_58129</name>
</gene>
<dbReference type="PANTHER" id="PTHR43578">
    <property type="entry name" value="NADH-QUINONE OXIDOREDUCTASE SUBUNIT F"/>
    <property type="match status" value="1"/>
</dbReference>
<dbReference type="Pfam" id="PF01257">
    <property type="entry name" value="2Fe-2S_thioredx"/>
    <property type="match status" value="1"/>
</dbReference>
<evidence type="ECO:0000256" key="3">
    <source>
        <dbReference type="ARBA" id="ARBA00023014"/>
    </source>
</evidence>